<evidence type="ECO:0000256" key="3">
    <source>
        <dbReference type="ARBA" id="ARBA00022840"/>
    </source>
</evidence>
<name>A0A9D4HFP2_DREPO</name>
<dbReference type="Pfam" id="PF03133">
    <property type="entry name" value="TTL"/>
    <property type="match status" value="1"/>
</dbReference>
<dbReference type="InterPro" id="IPR004344">
    <property type="entry name" value="TTL/TTLL_fam"/>
</dbReference>
<keyword evidence="3" id="KW-0067">ATP-binding</keyword>
<sequence length="108" mass="12851">MRVYVYVSSFDPLRLYVFEDGLARFASMKYSSSMKHLANKFMHLTNYSVNKRNADYQANADDTVCQGHKWSLKALWNYMKRQGINTNAIWESMKDLIIKTIIWYEQHL</sequence>
<keyword evidence="1" id="KW-0436">Ligase</keyword>
<organism evidence="4 5">
    <name type="scientific">Dreissena polymorpha</name>
    <name type="common">Zebra mussel</name>
    <name type="synonym">Mytilus polymorpha</name>
    <dbReference type="NCBI Taxonomy" id="45954"/>
    <lineage>
        <taxon>Eukaryota</taxon>
        <taxon>Metazoa</taxon>
        <taxon>Spiralia</taxon>
        <taxon>Lophotrochozoa</taxon>
        <taxon>Mollusca</taxon>
        <taxon>Bivalvia</taxon>
        <taxon>Autobranchia</taxon>
        <taxon>Heteroconchia</taxon>
        <taxon>Euheterodonta</taxon>
        <taxon>Imparidentia</taxon>
        <taxon>Neoheterodontei</taxon>
        <taxon>Myida</taxon>
        <taxon>Dreissenoidea</taxon>
        <taxon>Dreissenidae</taxon>
        <taxon>Dreissena</taxon>
    </lineage>
</organism>
<comment type="caution">
    <text evidence="4">The sequence shown here is derived from an EMBL/GenBank/DDBJ whole genome shotgun (WGS) entry which is preliminary data.</text>
</comment>
<dbReference type="GO" id="GO:0015631">
    <property type="term" value="F:tubulin binding"/>
    <property type="evidence" value="ECO:0007669"/>
    <property type="project" value="TreeGrafter"/>
</dbReference>
<gene>
    <name evidence="4" type="ORF">DPMN_060228</name>
</gene>
<reference evidence="4" key="2">
    <citation type="submission" date="2020-11" db="EMBL/GenBank/DDBJ databases">
        <authorList>
            <person name="McCartney M.A."/>
            <person name="Auch B."/>
            <person name="Kono T."/>
            <person name="Mallez S."/>
            <person name="Becker A."/>
            <person name="Gohl D.M."/>
            <person name="Silverstein K.A.T."/>
            <person name="Koren S."/>
            <person name="Bechman K.B."/>
            <person name="Herman A."/>
            <person name="Abrahante J.E."/>
            <person name="Garbe J."/>
        </authorList>
    </citation>
    <scope>NUCLEOTIDE SEQUENCE</scope>
    <source>
        <strain evidence="4">Duluth1</strain>
        <tissue evidence="4">Whole animal</tissue>
    </source>
</reference>
<dbReference type="Gene3D" id="3.30.470.20">
    <property type="entry name" value="ATP-grasp fold, B domain"/>
    <property type="match status" value="1"/>
</dbReference>
<keyword evidence="2" id="KW-0547">Nucleotide-binding</keyword>
<evidence type="ECO:0000313" key="4">
    <source>
        <dbReference type="EMBL" id="KAH3717440.1"/>
    </source>
</evidence>
<dbReference type="GO" id="GO:0000226">
    <property type="term" value="P:microtubule cytoskeleton organization"/>
    <property type="evidence" value="ECO:0007669"/>
    <property type="project" value="TreeGrafter"/>
</dbReference>
<protein>
    <submittedName>
        <fullName evidence="4">Uncharacterized protein</fullName>
    </submittedName>
</protein>
<evidence type="ECO:0000256" key="1">
    <source>
        <dbReference type="ARBA" id="ARBA00022598"/>
    </source>
</evidence>
<proteinExistence type="predicted"/>
<dbReference type="Proteomes" id="UP000828390">
    <property type="component" value="Unassembled WGS sequence"/>
</dbReference>
<dbReference type="EMBL" id="JAIWYP010000013">
    <property type="protein sequence ID" value="KAH3717440.1"/>
    <property type="molecule type" value="Genomic_DNA"/>
</dbReference>
<dbReference type="GO" id="GO:0036064">
    <property type="term" value="C:ciliary basal body"/>
    <property type="evidence" value="ECO:0007669"/>
    <property type="project" value="TreeGrafter"/>
</dbReference>
<evidence type="ECO:0000256" key="2">
    <source>
        <dbReference type="ARBA" id="ARBA00022741"/>
    </source>
</evidence>
<dbReference type="GO" id="GO:0005524">
    <property type="term" value="F:ATP binding"/>
    <property type="evidence" value="ECO:0007669"/>
    <property type="project" value="UniProtKB-KW"/>
</dbReference>
<dbReference type="PROSITE" id="PS51221">
    <property type="entry name" value="TTL"/>
    <property type="match status" value="1"/>
</dbReference>
<keyword evidence="5" id="KW-1185">Reference proteome</keyword>
<evidence type="ECO:0000313" key="5">
    <source>
        <dbReference type="Proteomes" id="UP000828390"/>
    </source>
</evidence>
<dbReference type="PANTHER" id="PTHR12241:SF162">
    <property type="entry name" value="TUBULIN MONOGLUTAMYLASE TTLL4"/>
    <property type="match status" value="1"/>
</dbReference>
<dbReference type="AlphaFoldDB" id="A0A9D4HFP2"/>
<accession>A0A9D4HFP2</accession>
<reference evidence="4" key="1">
    <citation type="journal article" date="2019" name="bioRxiv">
        <title>The Genome of the Zebra Mussel, Dreissena polymorpha: A Resource for Invasive Species Research.</title>
        <authorList>
            <person name="McCartney M.A."/>
            <person name="Auch B."/>
            <person name="Kono T."/>
            <person name="Mallez S."/>
            <person name="Zhang Y."/>
            <person name="Obille A."/>
            <person name="Becker A."/>
            <person name="Abrahante J.E."/>
            <person name="Garbe J."/>
            <person name="Badalamenti J.P."/>
            <person name="Herman A."/>
            <person name="Mangelson H."/>
            <person name="Liachko I."/>
            <person name="Sullivan S."/>
            <person name="Sone E.D."/>
            <person name="Koren S."/>
            <person name="Silverstein K.A.T."/>
            <person name="Beckman K.B."/>
            <person name="Gohl D.M."/>
        </authorList>
    </citation>
    <scope>NUCLEOTIDE SEQUENCE</scope>
    <source>
        <strain evidence="4">Duluth1</strain>
        <tissue evidence="4">Whole animal</tissue>
    </source>
</reference>
<dbReference type="PANTHER" id="PTHR12241">
    <property type="entry name" value="TUBULIN POLYGLUTAMYLASE"/>
    <property type="match status" value="1"/>
</dbReference>
<dbReference type="GO" id="GO:0070740">
    <property type="term" value="F:tubulin-glutamic acid ligase activity"/>
    <property type="evidence" value="ECO:0007669"/>
    <property type="project" value="TreeGrafter"/>
</dbReference>